<dbReference type="SMART" id="SM00201">
    <property type="entry name" value="SO"/>
    <property type="match status" value="1"/>
</dbReference>
<dbReference type="PROSITE" id="PS00524">
    <property type="entry name" value="SMB_1"/>
    <property type="match status" value="1"/>
</dbReference>
<dbReference type="Gene3D" id="4.10.410.20">
    <property type="match status" value="1"/>
</dbReference>
<reference evidence="12" key="1">
    <citation type="submission" date="2025-08" db="UniProtKB">
        <authorList>
            <consortium name="Ensembl"/>
        </authorList>
    </citation>
    <scope>IDENTIFICATION</scope>
</reference>
<dbReference type="Pfam" id="PF00094">
    <property type="entry name" value="VWD"/>
    <property type="match status" value="1"/>
</dbReference>
<feature type="chain" id="PRO_5034734274" evidence="7">
    <location>
        <begin position="24"/>
        <end position="802"/>
    </location>
</feature>
<dbReference type="Pfam" id="PF00084">
    <property type="entry name" value="Sushi"/>
    <property type="match status" value="1"/>
</dbReference>
<proteinExistence type="predicted"/>
<evidence type="ECO:0000256" key="6">
    <source>
        <dbReference type="PROSITE-ProRule" id="PRU00302"/>
    </source>
</evidence>
<dbReference type="InterPro" id="IPR005533">
    <property type="entry name" value="AMOP_dom"/>
</dbReference>
<evidence type="ECO:0000313" key="12">
    <source>
        <dbReference type="Ensembl" id="ENSNNAP00000012511.1"/>
    </source>
</evidence>
<dbReference type="GO" id="GO:0051782">
    <property type="term" value="P:negative regulation of cell division"/>
    <property type="evidence" value="ECO:0007669"/>
    <property type="project" value="Ensembl"/>
</dbReference>
<dbReference type="SMART" id="SM00032">
    <property type="entry name" value="CCP"/>
    <property type="match status" value="1"/>
</dbReference>
<dbReference type="PANTHER" id="PTHR13802:SF63">
    <property type="entry name" value="SUSHI DOMAIN-CONTAINING PROTEIN 2"/>
    <property type="match status" value="1"/>
</dbReference>
<dbReference type="PROSITE" id="PS50923">
    <property type="entry name" value="SUSHI"/>
    <property type="match status" value="1"/>
</dbReference>
<dbReference type="PROSITE" id="PS51233">
    <property type="entry name" value="VWFD"/>
    <property type="match status" value="1"/>
</dbReference>
<evidence type="ECO:0000256" key="4">
    <source>
        <dbReference type="ARBA" id="ARBA00023136"/>
    </source>
</evidence>
<evidence type="ECO:0000259" key="11">
    <source>
        <dbReference type="PROSITE" id="PS51233"/>
    </source>
</evidence>
<dbReference type="InterPro" id="IPR001846">
    <property type="entry name" value="VWF_type-D"/>
</dbReference>
<dbReference type="InterPro" id="IPR056619">
    <property type="entry name" value="C8-3_MUC4"/>
</dbReference>
<keyword evidence="3" id="KW-1133">Transmembrane helix</keyword>
<dbReference type="InterPro" id="IPR000436">
    <property type="entry name" value="Sushi_SCR_CCP_dom"/>
</dbReference>
<dbReference type="GO" id="GO:0005886">
    <property type="term" value="C:plasma membrane"/>
    <property type="evidence" value="ECO:0007669"/>
    <property type="project" value="Ensembl"/>
</dbReference>
<dbReference type="OrthoDB" id="6051552at2759"/>
<dbReference type="Proteomes" id="UP000694559">
    <property type="component" value="Unplaced"/>
</dbReference>
<dbReference type="SUPFAM" id="SSF81296">
    <property type="entry name" value="E set domains"/>
    <property type="match status" value="1"/>
</dbReference>
<sequence>MTLPGASCVSLLLWLMVPPKAGAQTSCSSRCGDSLPACSCHATCENLGRCCPDYWGFCVKISPSSGTLLGGRDVTLLNVTFEPGVPVTCRFARTTETQGYVGPDGRPHCISPLLYELGLVSLEVSRDGGKTFPWSASWSSVHHNKIPPSEKSTLVNETKWQYYGTPGTAGPLTLTWNPDGLPASHVHLEVWGYNETGRPYSDNWTAEWKYLYSLQRNYPNTGQFTFLPASSAQFGGWEMGALRISGNGSSEGQLDVAAIWSTEHAMAWHLEEAFRRDPASWAAAKCQRWDSKETGLPAFLQEIPDCPCTLSQARADFGRFHTDYGCDMQRGSVCTYHPGAVHCVRSVQASPRYGAGQQCCYSRRGVQVLTDDSPGGSTPDRGHDWGAPPYKTPPRIPGFSHWLYDVLSFYYCCLWSDRCAVYLKRRPSSGCQRYRPPRAAAAFGDPHFLTFDGLNFTFKGLGEYLLLGSKRTDLSVQGRTRRARLLNGEPGAEANVTGLSAIAMRENNSDVVEVRFGENSHALEVLLNQKALNFSEQTWMDLNGLFLYSSPGQNVTALFSSGAGVEVSGHGGKALGLTVLLPETFQDQTEGLFGRMNGRPQDDLTLPNGTALDVASSGPREHFAFGAEWAISNATSLFTYDTQELLDKFVYGPKHHPSFLPSFSPPGDTNQALAQQAASICQGDPFCRFDILTTGDLALGNLTRASHQHFRKVQQDLKPVVSCGWLAPPANGEKIGVDYLRGSLILFRCHPGYSLVGSASRLCQNDGTWSETAPSCLPNAGSSLLRSAFAILKAAFIFWIVW</sequence>
<keyword evidence="6" id="KW-0768">Sushi</keyword>
<dbReference type="SUPFAM" id="SSF57535">
    <property type="entry name" value="Complement control module/SCR domain"/>
    <property type="match status" value="1"/>
</dbReference>
<evidence type="ECO:0000259" key="10">
    <source>
        <dbReference type="PROSITE" id="PS50958"/>
    </source>
</evidence>
<name>A0A8C6XDB1_NAJNA</name>
<protein>
    <submittedName>
        <fullName evidence="12">Sushi domain containing 2</fullName>
    </submittedName>
</protein>
<evidence type="ECO:0000256" key="7">
    <source>
        <dbReference type="SAM" id="SignalP"/>
    </source>
</evidence>
<comment type="subcellular location">
    <subcellularLocation>
        <location evidence="1">Membrane</location>
    </subcellularLocation>
</comment>
<reference evidence="12" key="2">
    <citation type="submission" date="2025-09" db="UniProtKB">
        <authorList>
            <consortium name="Ensembl"/>
        </authorList>
    </citation>
    <scope>IDENTIFICATION</scope>
</reference>
<evidence type="ECO:0000256" key="1">
    <source>
        <dbReference type="ARBA" id="ARBA00004370"/>
    </source>
</evidence>
<keyword evidence="13" id="KW-1185">Reference proteome</keyword>
<feature type="domain" description="SMB" evidence="10">
    <location>
        <begin position="23"/>
        <end position="62"/>
    </location>
</feature>
<gene>
    <name evidence="12" type="primary">SUSD2</name>
</gene>
<accession>A0A8C6XDB1</accession>
<dbReference type="PANTHER" id="PTHR13802">
    <property type="entry name" value="MUCIN 4-RELATED"/>
    <property type="match status" value="1"/>
</dbReference>
<keyword evidence="5 6" id="KW-1015">Disulfide bond</keyword>
<evidence type="ECO:0000256" key="2">
    <source>
        <dbReference type="ARBA" id="ARBA00022692"/>
    </source>
</evidence>
<dbReference type="InterPro" id="IPR051495">
    <property type="entry name" value="Epithelial_Barrier/Signaling"/>
</dbReference>
<feature type="signal peptide" evidence="7">
    <location>
        <begin position="1"/>
        <end position="23"/>
    </location>
</feature>
<evidence type="ECO:0000313" key="13">
    <source>
        <dbReference type="Proteomes" id="UP000694559"/>
    </source>
</evidence>
<evidence type="ECO:0000256" key="3">
    <source>
        <dbReference type="ARBA" id="ARBA00022989"/>
    </source>
</evidence>
<dbReference type="AlphaFoldDB" id="A0A8C6XDB1"/>
<dbReference type="GO" id="GO:1902807">
    <property type="term" value="P:negative regulation of cell cycle G1/S phase transition"/>
    <property type="evidence" value="ECO:0007669"/>
    <property type="project" value="Ensembl"/>
</dbReference>
<feature type="domain" description="Sushi" evidence="9">
    <location>
        <begin position="721"/>
        <end position="778"/>
    </location>
</feature>
<feature type="domain" description="AMOP" evidence="8">
    <location>
        <begin position="278"/>
        <end position="426"/>
    </location>
</feature>
<dbReference type="PROSITE" id="PS50958">
    <property type="entry name" value="SMB_2"/>
    <property type="match status" value="1"/>
</dbReference>
<dbReference type="Pfam" id="PF01033">
    <property type="entry name" value="Somatomedin_B"/>
    <property type="match status" value="1"/>
</dbReference>
<dbReference type="SUPFAM" id="SSF90188">
    <property type="entry name" value="Somatomedin B domain"/>
    <property type="match status" value="1"/>
</dbReference>
<dbReference type="PROSITE" id="PS50856">
    <property type="entry name" value="AMOP"/>
    <property type="match status" value="1"/>
</dbReference>
<evidence type="ECO:0000256" key="5">
    <source>
        <dbReference type="ARBA" id="ARBA00023157"/>
    </source>
</evidence>
<dbReference type="Gene3D" id="2.10.70.10">
    <property type="entry name" value="Complement Module, domain 1"/>
    <property type="match status" value="1"/>
</dbReference>
<feature type="disulfide bond" evidence="6">
    <location>
        <begin position="749"/>
        <end position="776"/>
    </location>
</feature>
<dbReference type="Ensembl" id="ENSNNAT00000013095.1">
    <property type="protein sequence ID" value="ENSNNAP00000012511.1"/>
    <property type="gene ID" value="ENSNNAG00000008434.1"/>
</dbReference>
<dbReference type="Pfam" id="PF03782">
    <property type="entry name" value="AMOP"/>
    <property type="match status" value="1"/>
</dbReference>
<evidence type="ECO:0000259" key="8">
    <source>
        <dbReference type="PROSITE" id="PS50856"/>
    </source>
</evidence>
<keyword evidence="7" id="KW-0732">Signal</keyword>
<comment type="caution">
    <text evidence="6">Lacks conserved residue(s) required for the propagation of feature annotation.</text>
</comment>
<dbReference type="Gene3D" id="2.60.40.10">
    <property type="entry name" value="Immunoglobulins"/>
    <property type="match status" value="1"/>
</dbReference>
<dbReference type="OMA" id="FGADWAI"/>
<dbReference type="InterPro" id="IPR001212">
    <property type="entry name" value="Somatomedin_B_dom"/>
</dbReference>
<dbReference type="InterPro" id="IPR014756">
    <property type="entry name" value="Ig_E-set"/>
</dbReference>
<dbReference type="CDD" id="cd00033">
    <property type="entry name" value="CCP"/>
    <property type="match status" value="1"/>
</dbReference>
<keyword evidence="2" id="KW-0812">Transmembrane</keyword>
<evidence type="ECO:0000259" key="9">
    <source>
        <dbReference type="PROSITE" id="PS50923"/>
    </source>
</evidence>
<organism evidence="12 13">
    <name type="scientific">Naja naja</name>
    <name type="common">Indian cobra</name>
    <dbReference type="NCBI Taxonomy" id="35670"/>
    <lineage>
        <taxon>Eukaryota</taxon>
        <taxon>Metazoa</taxon>
        <taxon>Chordata</taxon>
        <taxon>Craniata</taxon>
        <taxon>Vertebrata</taxon>
        <taxon>Euteleostomi</taxon>
        <taxon>Lepidosauria</taxon>
        <taxon>Squamata</taxon>
        <taxon>Bifurcata</taxon>
        <taxon>Unidentata</taxon>
        <taxon>Episquamata</taxon>
        <taxon>Toxicofera</taxon>
        <taxon>Serpentes</taxon>
        <taxon>Colubroidea</taxon>
        <taxon>Elapidae</taxon>
        <taxon>Elapinae</taxon>
        <taxon>Naja</taxon>
    </lineage>
</organism>
<dbReference type="InterPro" id="IPR035976">
    <property type="entry name" value="Sushi/SCR/CCP_sf"/>
</dbReference>
<dbReference type="GeneTree" id="ENSGT00730000110943"/>
<dbReference type="InterPro" id="IPR013783">
    <property type="entry name" value="Ig-like_fold"/>
</dbReference>
<dbReference type="SMART" id="SM00216">
    <property type="entry name" value="VWD"/>
    <property type="match status" value="1"/>
</dbReference>
<dbReference type="Pfam" id="PF23263">
    <property type="entry name" value="C8-3_MUC4"/>
    <property type="match status" value="1"/>
</dbReference>
<dbReference type="SMART" id="SM00723">
    <property type="entry name" value="AMOP"/>
    <property type="match status" value="1"/>
</dbReference>
<dbReference type="InterPro" id="IPR036024">
    <property type="entry name" value="Somatomedin_B-like_dom_sf"/>
</dbReference>
<feature type="domain" description="VWFD" evidence="11">
    <location>
        <begin position="438"/>
        <end position="637"/>
    </location>
</feature>
<keyword evidence="4" id="KW-0472">Membrane</keyword>